<keyword evidence="5" id="KW-0804">Transcription</keyword>
<dbReference type="AlphaFoldDB" id="A0A075V3A3"/>
<keyword evidence="3" id="KW-0805">Transcription regulation</keyword>
<name>A0A075V3A3_9PSEU</name>
<dbReference type="CDD" id="cd00383">
    <property type="entry name" value="trans_reg_C"/>
    <property type="match status" value="1"/>
</dbReference>
<dbReference type="GO" id="GO:0005829">
    <property type="term" value="C:cytosol"/>
    <property type="evidence" value="ECO:0007669"/>
    <property type="project" value="TreeGrafter"/>
</dbReference>
<dbReference type="EMBL" id="CP008953">
    <property type="protein sequence ID" value="AIG79061.1"/>
    <property type="molecule type" value="Genomic_DNA"/>
</dbReference>
<dbReference type="PROSITE" id="PS50110">
    <property type="entry name" value="RESPONSE_REGULATORY"/>
    <property type="match status" value="1"/>
</dbReference>
<sequence>MARILIAEDEERIASFVRKGLVANGFTTTVVADGEQALQYALGDGYDLLVLDLGLPSRDGLSVLRTLREHHNTTPVVILTAHDSPQTTLAGLEGGADDYMAKPFRFDELLARIRLRLRRTELVAETTVLHAGPLSLDLRTRRADVDGAGVDLTSREFALLELFIRHQGQVLTREQILSHVWGYDFDPGSNIVDVYVRTLRRKIGAGHIRTARGMGYAFDPGHTSP</sequence>
<keyword evidence="2" id="KW-0902">Two-component regulatory system</keyword>
<dbReference type="Pfam" id="PF00072">
    <property type="entry name" value="Response_reg"/>
    <property type="match status" value="1"/>
</dbReference>
<keyword evidence="1 6" id="KW-0597">Phosphoprotein</keyword>
<proteinExistence type="predicted"/>
<dbReference type="FunFam" id="1.10.10.10:FF:000005">
    <property type="entry name" value="Two-component system response regulator"/>
    <property type="match status" value="1"/>
</dbReference>
<dbReference type="Pfam" id="PF00486">
    <property type="entry name" value="Trans_reg_C"/>
    <property type="match status" value="1"/>
</dbReference>
<keyword evidence="4 7" id="KW-0238">DNA-binding</keyword>
<dbReference type="PANTHER" id="PTHR48111">
    <property type="entry name" value="REGULATOR OF RPOS"/>
    <property type="match status" value="1"/>
</dbReference>
<feature type="domain" description="OmpR/PhoB-type" evidence="9">
    <location>
        <begin position="126"/>
        <end position="220"/>
    </location>
</feature>
<dbReference type="STRING" id="208439.AJAP_31195"/>
<feature type="domain" description="Response regulatory" evidence="8">
    <location>
        <begin position="3"/>
        <end position="117"/>
    </location>
</feature>
<feature type="DNA-binding region" description="OmpR/PhoB-type" evidence="7">
    <location>
        <begin position="126"/>
        <end position="220"/>
    </location>
</feature>
<dbReference type="PANTHER" id="PTHR48111:SF38">
    <property type="entry name" value="TWO-COMPONENT RESPONSE REGULATOR"/>
    <property type="match status" value="1"/>
</dbReference>
<evidence type="ECO:0000313" key="11">
    <source>
        <dbReference type="Proteomes" id="UP000028492"/>
    </source>
</evidence>
<dbReference type="GO" id="GO:0006355">
    <property type="term" value="P:regulation of DNA-templated transcription"/>
    <property type="evidence" value="ECO:0007669"/>
    <property type="project" value="InterPro"/>
</dbReference>
<evidence type="ECO:0000259" key="8">
    <source>
        <dbReference type="PROSITE" id="PS50110"/>
    </source>
</evidence>
<dbReference type="GO" id="GO:0000976">
    <property type="term" value="F:transcription cis-regulatory region binding"/>
    <property type="evidence" value="ECO:0007669"/>
    <property type="project" value="TreeGrafter"/>
</dbReference>
<evidence type="ECO:0000256" key="3">
    <source>
        <dbReference type="ARBA" id="ARBA00023015"/>
    </source>
</evidence>
<evidence type="ECO:0000256" key="2">
    <source>
        <dbReference type="ARBA" id="ARBA00023012"/>
    </source>
</evidence>
<dbReference type="PROSITE" id="PS51755">
    <property type="entry name" value="OMPR_PHOB"/>
    <property type="match status" value="1"/>
</dbReference>
<evidence type="ECO:0000256" key="5">
    <source>
        <dbReference type="ARBA" id="ARBA00023163"/>
    </source>
</evidence>
<gene>
    <name evidence="10" type="ORF">AJAP_31195</name>
</gene>
<evidence type="ECO:0000256" key="4">
    <source>
        <dbReference type="ARBA" id="ARBA00023125"/>
    </source>
</evidence>
<dbReference type="Gene3D" id="6.10.250.690">
    <property type="match status" value="1"/>
</dbReference>
<reference evidence="10 11" key="1">
    <citation type="journal article" date="2014" name="J. Biotechnol.">
        <title>Complete genome sequence of the actinobacterium Amycolatopsis japonica MG417-CF17(T) (=DSM 44213T) producing (S,S)-N,N'-ethylenediaminedisuccinic acid.</title>
        <authorList>
            <person name="Stegmann E."/>
            <person name="Albersmeier A."/>
            <person name="Spohn M."/>
            <person name="Gert H."/>
            <person name="Weber T."/>
            <person name="Wohlleben W."/>
            <person name="Kalinowski J."/>
            <person name="Ruckert C."/>
        </authorList>
    </citation>
    <scope>NUCLEOTIDE SEQUENCE [LARGE SCALE GENOMIC DNA]</scope>
    <source>
        <strain evidence="11">MG417-CF17 (DSM 44213)</strain>
    </source>
</reference>
<dbReference type="HOGENOM" id="CLU_000445_30_1_11"/>
<keyword evidence="11" id="KW-1185">Reference proteome</keyword>
<dbReference type="KEGG" id="aja:AJAP_31195"/>
<organism evidence="10 11">
    <name type="scientific">Amycolatopsis japonica</name>
    <dbReference type="NCBI Taxonomy" id="208439"/>
    <lineage>
        <taxon>Bacteria</taxon>
        <taxon>Bacillati</taxon>
        <taxon>Actinomycetota</taxon>
        <taxon>Actinomycetes</taxon>
        <taxon>Pseudonocardiales</taxon>
        <taxon>Pseudonocardiaceae</taxon>
        <taxon>Amycolatopsis</taxon>
        <taxon>Amycolatopsis japonica group</taxon>
    </lineage>
</organism>
<dbReference type="Proteomes" id="UP000028492">
    <property type="component" value="Chromosome"/>
</dbReference>
<dbReference type="SMART" id="SM00862">
    <property type="entry name" value="Trans_reg_C"/>
    <property type="match status" value="1"/>
</dbReference>
<dbReference type="InterPro" id="IPR036388">
    <property type="entry name" value="WH-like_DNA-bd_sf"/>
</dbReference>
<dbReference type="InterPro" id="IPR001789">
    <property type="entry name" value="Sig_transdc_resp-reg_receiver"/>
</dbReference>
<dbReference type="GO" id="GO:0000156">
    <property type="term" value="F:phosphorelay response regulator activity"/>
    <property type="evidence" value="ECO:0007669"/>
    <property type="project" value="TreeGrafter"/>
</dbReference>
<dbReference type="RefSeq" id="WP_038517869.1">
    <property type="nucleotide sequence ID" value="NZ_CP008953.1"/>
</dbReference>
<evidence type="ECO:0000256" key="1">
    <source>
        <dbReference type="ARBA" id="ARBA00022553"/>
    </source>
</evidence>
<protein>
    <submittedName>
        <fullName evidence="10">Winged helix family two component transcriptional regulator</fullName>
    </submittedName>
</protein>
<evidence type="ECO:0000313" key="10">
    <source>
        <dbReference type="EMBL" id="AIG79061.1"/>
    </source>
</evidence>
<feature type="modified residue" description="4-aspartylphosphate" evidence="6">
    <location>
        <position position="52"/>
    </location>
</feature>
<evidence type="ECO:0000256" key="7">
    <source>
        <dbReference type="PROSITE-ProRule" id="PRU01091"/>
    </source>
</evidence>
<dbReference type="Gene3D" id="3.40.50.2300">
    <property type="match status" value="1"/>
</dbReference>
<dbReference type="InterPro" id="IPR039420">
    <property type="entry name" value="WalR-like"/>
</dbReference>
<dbReference type="eggNOG" id="COG0745">
    <property type="taxonomic scope" value="Bacteria"/>
</dbReference>
<evidence type="ECO:0000256" key="6">
    <source>
        <dbReference type="PROSITE-ProRule" id="PRU00169"/>
    </source>
</evidence>
<dbReference type="SMART" id="SM00448">
    <property type="entry name" value="REC"/>
    <property type="match status" value="1"/>
</dbReference>
<evidence type="ECO:0000259" key="9">
    <source>
        <dbReference type="PROSITE" id="PS51755"/>
    </source>
</evidence>
<dbReference type="GO" id="GO:0032993">
    <property type="term" value="C:protein-DNA complex"/>
    <property type="evidence" value="ECO:0007669"/>
    <property type="project" value="TreeGrafter"/>
</dbReference>
<dbReference type="Gene3D" id="1.10.10.10">
    <property type="entry name" value="Winged helix-like DNA-binding domain superfamily/Winged helix DNA-binding domain"/>
    <property type="match status" value="1"/>
</dbReference>
<dbReference type="SUPFAM" id="SSF52172">
    <property type="entry name" value="CheY-like"/>
    <property type="match status" value="1"/>
</dbReference>
<dbReference type="InterPro" id="IPR001867">
    <property type="entry name" value="OmpR/PhoB-type_DNA-bd"/>
</dbReference>
<accession>A0A075V3A3</accession>
<dbReference type="InterPro" id="IPR011006">
    <property type="entry name" value="CheY-like_superfamily"/>
</dbReference>